<evidence type="ECO:0000259" key="3">
    <source>
        <dbReference type="Pfam" id="PF10551"/>
    </source>
</evidence>
<evidence type="ECO:0000313" key="5">
    <source>
        <dbReference type="Proteomes" id="UP001168877"/>
    </source>
</evidence>
<evidence type="ECO:0008006" key="6">
    <source>
        <dbReference type="Google" id="ProtNLM"/>
    </source>
</evidence>
<protein>
    <recommendedName>
        <fullName evidence="6">MULE transposase domain-containing protein</fullName>
    </recommendedName>
</protein>
<dbReference type="EMBL" id="JAUESC010000382">
    <property type="protein sequence ID" value="KAK0588033.1"/>
    <property type="molecule type" value="Genomic_DNA"/>
</dbReference>
<dbReference type="Pfam" id="PF03108">
    <property type="entry name" value="DBD_Tnp_Mut"/>
    <property type="match status" value="1"/>
</dbReference>
<reference evidence="4" key="1">
    <citation type="journal article" date="2022" name="Plant J.">
        <title>Strategies of tolerance reflected in two North American maple genomes.</title>
        <authorList>
            <person name="McEvoy S.L."/>
            <person name="Sezen U.U."/>
            <person name="Trouern-Trend A."/>
            <person name="McMahon S.M."/>
            <person name="Schaberg P.G."/>
            <person name="Yang J."/>
            <person name="Wegrzyn J.L."/>
            <person name="Swenson N.G."/>
        </authorList>
    </citation>
    <scope>NUCLEOTIDE SEQUENCE</scope>
    <source>
        <strain evidence="4">NS2018</strain>
    </source>
</reference>
<dbReference type="InterPro" id="IPR018289">
    <property type="entry name" value="MULE_transposase_dom"/>
</dbReference>
<dbReference type="Pfam" id="PF10551">
    <property type="entry name" value="MULE"/>
    <property type="match status" value="1"/>
</dbReference>
<feature type="region of interest" description="Disordered" evidence="1">
    <location>
        <begin position="707"/>
        <end position="755"/>
    </location>
</feature>
<dbReference type="InterPro" id="IPR004332">
    <property type="entry name" value="Transposase_MuDR"/>
</dbReference>
<dbReference type="PANTHER" id="PTHR31973:SF195">
    <property type="entry name" value="MUDR FAMILY TRANSPOSASE"/>
    <property type="match status" value="1"/>
</dbReference>
<dbReference type="Proteomes" id="UP001168877">
    <property type="component" value="Unassembled WGS sequence"/>
</dbReference>
<keyword evidence="5" id="KW-1185">Reference proteome</keyword>
<dbReference type="AlphaFoldDB" id="A0AA39SA18"/>
<dbReference type="PANTHER" id="PTHR31973">
    <property type="entry name" value="POLYPROTEIN, PUTATIVE-RELATED"/>
    <property type="match status" value="1"/>
</dbReference>
<feature type="domain" description="Transposase MuDR plant" evidence="2">
    <location>
        <begin position="236"/>
        <end position="297"/>
    </location>
</feature>
<reference evidence="4" key="2">
    <citation type="submission" date="2023-06" db="EMBL/GenBank/DDBJ databases">
        <authorList>
            <person name="Swenson N.G."/>
            <person name="Wegrzyn J.L."/>
            <person name="Mcevoy S.L."/>
        </authorList>
    </citation>
    <scope>NUCLEOTIDE SEQUENCE</scope>
    <source>
        <strain evidence="4">NS2018</strain>
        <tissue evidence="4">Leaf</tissue>
    </source>
</reference>
<comment type="caution">
    <text evidence="4">The sequence shown here is derived from an EMBL/GenBank/DDBJ whole genome shotgun (WGS) entry which is preliminary data.</text>
</comment>
<evidence type="ECO:0000256" key="1">
    <source>
        <dbReference type="SAM" id="MobiDB-lite"/>
    </source>
</evidence>
<gene>
    <name evidence="4" type="ORF">LWI29_033130</name>
</gene>
<name>A0AA39SA18_ACESA</name>
<proteinExistence type="predicted"/>
<evidence type="ECO:0000259" key="2">
    <source>
        <dbReference type="Pfam" id="PF03108"/>
    </source>
</evidence>
<accession>A0AA39SA18</accession>
<organism evidence="4 5">
    <name type="scientific">Acer saccharum</name>
    <name type="common">Sugar maple</name>
    <dbReference type="NCBI Taxonomy" id="4024"/>
    <lineage>
        <taxon>Eukaryota</taxon>
        <taxon>Viridiplantae</taxon>
        <taxon>Streptophyta</taxon>
        <taxon>Embryophyta</taxon>
        <taxon>Tracheophyta</taxon>
        <taxon>Spermatophyta</taxon>
        <taxon>Magnoliopsida</taxon>
        <taxon>eudicotyledons</taxon>
        <taxon>Gunneridae</taxon>
        <taxon>Pentapetalae</taxon>
        <taxon>rosids</taxon>
        <taxon>malvids</taxon>
        <taxon>Sapindales</taxon>
        <taxon>Sapindaceae</taxon>
        <taxon>Hippocastanoideae</taxon>
        <taxon>Acereae</taxon>
        <taxon>Acer</taxon>
    </lineage>
</organism>
<feature type="domain" description="MULE transposase" evidence="3">
    <location>
        <begin position="430"/>
        <end position="523"/>
    </location>
</feature>
<sequence>MTYEKLVVIVHTIVNYDVNKYNVDLSSISIVPGSTCRTFIMNDDDVQFMLGEDRVILQVCVSLTERTAANVVGNDIRPPENAQQLGSFSGSNQVFTQRSANEGGGNMCGVPQVAVNHADAAEPQFGDVFGGRNDEYDAQYDAPNNEVDNEANNEQVDDLQNVDEELAQMQTCGRRVQGVNGTAPDMTRTSEVRYNVTTSDSVNATTWVIPEADSYSFGTCISSTLAALEPTTMIYKGQFFPSKKDLKRLVGNFVMRQNFEWKVKRSNKTTLHLVCIIDDCSWKLRAVRIDERTYFQVRSFVNKHSCPLEEVHHRYRQASAVTIGELIAPRLQQHDGRLMRPKDVIADMKTMYGIQIMYSKAHDALQYALSLTYGTNEESFQMLPFFAYVLEQQNPGTITDLQCVDDGKFFYFFMSLGSSIRGFRRCMRPVIAVDGTHLKGRFGGTMFVATAQDRNEQVYPIAFGYGDSKNNLLWEWFLECLRGALGHIDDLVFISDRHASIEAGISKVFPYANHTICCWHFGENMKKQFHRKDVADIMDNAARSYSQIQYDRHMEELRKLHKGAYDYAIDAGPHKWSRVHCPQRRYRLMTTNVTECINSCLRFAWQLPTDDIGRVHSKYATKVVPRSTCKCTVHAASIDRCSTSCDPQTCLEVWEWNVDFTSLCADYYKRGTLIDAYSVPIMPVGHPSSWVVPSDIATRVVLNPRTKRQSSRLMEGRHVSSSERTTTQSYRRCGQPRHNSRRFSNLPMVNKGPSTIVPEQYRHKCSIYHSTGYNKQMCPQKDSTVE</sequence>
<evidence type="ECO:0000313" key="4">
    <source>
        <dbReference type="EMBL" id="KAK0588033.1"/>
    </source>
</evidence>